<dbReference type="STRING" id="161896.UL81_01785"/>
<gene>
    <name evidence="2" type="ORF">UL81_01785</name>
</gene>
<dbReference type="HOGENOM" id="CLU_865242_0_0_11"/>
<protein>
    <submittedName>
        <fullName evidence="2">Uncharacterized protein</fullName>
    </submittedName>
</protein>
<keyword evidence="3" id="KW-1185">Reference proteome</keyword>
<reference evidence="2 3" key="1">
    <citation type="journal article" date="2015" name="Genome Announc.">
        <title>Complete Genome Sequence of Corynebacterium camporealensis DSM 44610, Isolated from the Milk of a Manchega Sheep with Subclinical Mastitis.</title>
        <authorList>
            <person name="Ruckert C."/>
            <person name="Albersmeier A."/>
            <person name="Winkler A."/>
            <person name="Tauch A."/>
        </authorList>
    </citation>
    <scope>NUCLEOTIDE SEQUENCE [LARGE SCALE GENOMIC DNA]</scope>
    <source>
        <strain evidence="2 3">DSM 44610</strain>
    </source>
</reference>
<dbReference type="EMBL" id="CP011311">
    <property type="protein sequence ID" value="AKE38338.1"/>
    <property type="molecule type" value="Genomic_DNA"/>
</dbReference>
<accession>A0A0F6QWX7</accession>
<dbReference type="Proteomes" id="UP000033566">
    <property type="component" value="Chromosome"/>
</dbReference>
<dbReference type="PATRIC" id="fig|161896.4.peg.350"/>
<dbReference type="RefSeq" id="WP_052097777.1">
    <property type="nucleotide sequence ID" value="NZ_CP011311.1"/>
</dbReference>
<evidence type="ECO:0000256" key="1">
    <source>
        <dbReference type="SAM" id="MobiDB-lite"/>
    </source>
</evidence>
<feature type="region of interest" description="Disordered" evidence="1">
    <location>
        <begin position="174"/>
        <end position="304"/>
    </location>
</feature>
<feature type="compositionally biased region" description="Basic and acidic residues" evidence="1">
    <location>
        <begin position="195"/>
        <end position="215"/>
    </location>
</feature>
<dbReference type="KEGG" id="ccj:UL81_01785"/>
<evidence type="ECO:0000313" key="2">
    <source>
        <dbReference type="EMBL" id="AKE38338.1"/>
    </source>
</evidence>
<dbReference type="AlphaFoldDB" id="A0A0F6QWX7"/>
<organism evidence="2 3">
    <name type="scientific">Corynebacterium camporealensis</name>
    <dbReference type="NCBI Taxonomy" id="161896"/>
    <lineage>
        <taxon>Bacteria</taxon>
        <taxon>Bacillati</taxon>
        <taxon>Actinomycetota</taxon>
        <taxon>Actinomycetes</taxon>
        <taxon>Mycobacteriales</taxon>
        <taxon>Corynebacteriaceae</taxon>
        <taxon>Corynebacterium</taxon>
    </lineage>
</organism>
<name>A0A0F6QWX7_9CORY</name>
<proteinExistence type="predicted"/>
<sequence>MADSPNSGAPAPKPDADAVRVVPVADPKDKGQNRFSLRTFEHLVGAAINTVPGTTPLDAKLAGLAGRGFPRLVVQTDPDRQVVAVDATIAVIWPSPVTGVAEATRSAISEAIREQTGYTTTRVNVNVGAAVPGERVSATAVDARPDITAWTPPSKDFRVRAPQTKQGVRVRNIDSTPFPREAWTPDTPQPQPLRQIDRGKEPHVRSIDSEPREMPEVPIRTAPEQPLRKVPDPAPEQVWEPRTPEPAMLRPCGDVIPAAPQRRVSTPPPVPVRSVRAPQPRPLADFQVIPANPHPTRVTIPRPEPLRAITIQPYLGGSHG</sequence>
<dbReference type="OrthoDB" id="4425844at2"/>
<evidence type="ECO:0000313" key="3">
    <source>
        <dbReference type="Proteomes" id="UP000033566"/>
    </source>
</evidence>